<protein>
    <recommendedName>
        <fullName evidence="3">Metal-binding protein</fullName>
    </recommendedName>
</protein>
<organism evidence="1 2">
    <name type="scientific">Tritonibacter mobilis F1926</name>
    <dbReference type="NCBI Taxonomy" id="1265309"/>
    <lineage>
        <taxon>Bacteria</taxon>
        <taxon>Pseudomonadati</taxon>
        <taxon>Pseudomonadota</taxon>
        <taxon>Alphaproteobacteria</taxon>
        <taxon>Rhodobacterales</taxon>
        <taxon>Paracoccaceae</taxon>
        <taxon>Tritonibacter</taxon>
    </lineage>
</organism>
<dbReference type="AlphaFoldDB" id="A0A1B0ZZM0"/>
<gene>
    <name evidence="1" type="ORF">K529_002755</name>
</gene>
<accession>A0A1B0ZZM0</accession>
<proteinExistence type="predicted"/>
<dbReference type="Pfam" id="PF07845">
    <property type="entry name" value="DUF1636"/>
    <property type="match status" value="1"/>
</dbReference>
<dbReference type="KEGG" id="rmb:K529_002755"/>
<dbReference type="RefSeq" id="WP_052699538.1">
    <property type="nucleotide sequence ID" value="NZ_CP015230.1"/>
</dbReference>
<dbReference type="GeneID" id="28248717"/>
<dbReference type="STRING" id="1265309.K529_002755"/>
<evidence type="ECO:0000313" key="2">
    <source>
        <dbReference type="Proteomes" id="UP000013243"/>
    </source>
</evidence>
<name>A0A1B0ZZM0_9RHOB</name>
<dbReference type="InterPro" id="IPR012863">
    <property type="entry name" value="DUF1636"/>
</dbReference>
<reference evidence="1 2" key="1">
    <citation type="journal article" date="2016" name="ISME J.">
        <title>Global occurrence and heterogeneity of the Roseobacter-clade species Ruegeria mobilis.</title>
        <authorList>
            <person name="Sonnenschein E."/>
            <person name="Gram L."/>
        </authorList>
    </citation>
    <scope>NUCLEOTIDE SEQUENCE [LARGE SCALE GENOMIC DNA]</scope>
    <source>
        <strain evidence="1 2">F1926</strain>
    </source>
</reference>
<evidence type="ECO:0000313" key="1">
    <source>
        <dbReference type="EMBL" id="ANP39677.1"/>
    </source>
</evidence>
<dbReference type="EMBL" id="CP015230">
    <property type="protein sequence ID" value="ANP39677.1"/>
    <property type="molecule type" value="Genomic_DNA"/>
</dbReference>
<dbReference type="OrthoDB" id="8364077at2"/>
<dbReference type="Proteomes" id="UP000013243">
    <property type="component" value="Chromosome"/>
</dbReference>
<sequence length="122" mass="12812">MTQPMISLCRTCRDADPTLPDQLAAALRAAGLAAEVQEVDCMSGCARPQTLAVRQSGKTAYLFGEITTADLPDIITFLRLYAASADGTVSDARPLGDLRFKAIARIPAASSQTATPPTQSQG</sequence>
<evidence type="ECO:0008006" key="3">
    <source>
        <dbReference type="Google" id="ProtNLM"/>
    </source>
</evidence>